<dbReference type="Proteomes" id="UP000181790">
    <property type="component" value="Unassembled WGS sequence"/>
</dbReference>
<reference evidence="3 4" key="1">
    <citation type="submission" date="2016-10" db="EMBL/GenBank/DDBJ databases">
        <title>Arsenicibacter rosenii gen. nov., sp. nov., an efficient arsenic-methylating bacterium isolated from an arsenic-contaminated paddy soil.</title>
        <authorList>
            <person name="Huang K."/>
        </authorList>
    </citation>
    <scope>NUCLEOTIDE SEQUENCE [LARGE SCALE GENOMIC DNA]</scope>
    <source>
        <strain evidence="3 4">SM-1</strain>
    </source>
</reference>
<gene>
    <name evidence="3" type="ORF">BLX24_07890</name>
</gene>
<feature type="region of interest" description="Disordered" evidence="1">
    <location>
        <begin position="131"/>
        <end position="161"/>
    </location>
</feature>
<keyword evidence="4" id="KW-1185">Reference proteome</keyword>
<sequence length="161" mass="17392">MKTIAPDALKEGYLAYLKAGNDPSGTVNQYLNTRDDCCSLPFPEKTKLGDGLLRDLEAEGLILRDRYMARLTETGHKAAEKGYRKWRKRQTFGKVVEAIEKRGVLSNIAMACLATAVAAIVGYYTVYPPAKPAPVSKPDSVIRSDTGGKAPEAALKSGSGK</sequence>
<dbReference type="AlphaFoldDB" id="A0A1S2VPQ1"/>
<evidence type="ECO:0000313" key="4">
    <source>
        <dbReference type="Proteomes" id="UP000181790"/>
    </source>
</evidence>
<evidence type="ECO:0000256" key="1">
    <source>
        <dbReference type="SAM" id="MobiDB-lite"/>
    </source>
</evidence>
<organism evidence="3 4">
    <name type="scientific">Arsenicibacter rosenii</name>
    <dbReference type="NCBI Taxonomy" id="1750698"/>
    <lineage>
        <taxon>Bacteria</taxon>
        <taxon>Pseudomonadati</taxon>
        <taxon>Bacteroidota</taxon>
        <taxon>Cytophagia</taxon>
        <taxon>Cytophagales</taxon>
        <taxon>Spirosomataceae</taxon>
        <taxon>Arsenicibacter</taxon>
    </lineage>
</organism>
<proteinExistence type="predicted"/>
<dbReference type="EMBL" id="MORL01000003">
    <property type="protein sequence ID" value="OIN59768.1"/>
    <property type="molecule type" value="Genomic_DNA"/>
</dbReference>
<protein>
    <submittedName>
        <fullName evidence="3">Uncharacterized protein</fullName>
    </submittedName>
</protein>
<keyword evidence="2" id="KW-1133">Transmembrane helix</keyword>
<comment type="caution">
    <text evidence="3">The sequence shown here is derived from an EMBL/GenBank/DDBJ whole genome shotgun (WGS) entry which is preliminary data.</text>
</comment>
<evidence type="ECO:0000313" key="3">
    <source>
        <dbReference type="EMBL" id="OIN59768.1"/>
    </source>
</evidence>
<accession>A0A1S2VPQ1</accession>
<feature type="transmembrane region" description="Helical" evidence="2">
    <location>
        <begin position="104"/>
        <end position="126"/>
    </location>
</feature>
<keyword evidence="2" id="KW-0472">Membrane</keyword>
<keyword evidence="2" id="KW-0812">Transmembrane</keyword>
<evidence type="ECO:0000256" key="2">
    <source>
        <dbReference type="SAM" id="Phobius"/>
    </source>
</evidence>
<dbReference type="RefSeq" id="WP_071502569.1">
    <property type="nucleotide sequence ID" value="NZ_MORL01000003.1"/>
</dbReference>
<name>A0A1S2VPQ1_9BACT</name>